<dbReference type="SUPFAM" id="SSF54211">
    <property type="entry name" value="Ribosomal protein S5 domain 2-like"/>
    <property type="match status" value="1"/>
</dbReference>
<dbReference type="Gene3D" id="3.40.50.300">
    <property type="entry name" value="P-loop containing nucleotide triphosphate hydrolases"/>
    <property type="match status" value="1"/>
</dbReference>
<accession>A0A1P8KP92</accession>
<dbReference type="InterPro" id="IPR004482">
    <property type="entry name" value="Mg_chelat-rel"/>
</dbReference>
<feature type="domain" description="Magnesium chelatase ChlI-like catalytic" evidence="1">
    <location>
        <begin position="204"/>
        <end position="406"/>
    </location>
</feature>
<organism evidence="3 4">
    <name type="scientific">Poseidonibacter parvus</name>
    <dbReference type="NCBI Taxonomy" id="1850254"/>
    <lineage>
        <taxon>Bacteria</taxon>
        <taxon>Pseudomonadati</taxon>
        <taxon>Campylobacterota</taxon>
        <taxon>Epsilonproteobacteria</taxon>
        <taxon>Campylobacterales</taxon>
        <taxon>Arcobacteraceae</taxon>
        <taxon>Poseidonibacter</taxon>
    </lineage>
</organism>
<protein>
    <submittedName>
        <fullName evidence="3">Fis family transcriptional regulator</fullName>
    </submittedName>
</protein>
<proteinExistence type="predicted"/>
<dbReference type="InterPro" id="IPR027417">
    <property type="entry name" value="P-loop_NTPase"/>
</dbReference>
<name>A0A1P8KP92_9BACT</name>
<dbReference type="PANTHER" id="PTHR32039">
    <property type="entry name" value="MAGNESIUM-CHELATASE SUBUNIT CHLI"/>
    <property type="match status" value="1"/>
</dbReference>
<dbReference type="InterPro" id="IPR000523">
    <property type="entry name" value="Mg_chelatse_chII-like_cat_dom"/>
</dbReference>
<evidence type="ECO:0000259" key="1">
    <source>
        <dbReference type="Pfam" id="PF01078"/>
    </source>
</evidence>
<reference evidence="3 4" key="1">
    <citation type="submission" date="2017-01" db="EMBL/GenBank/DDBJ databases">
        <title>Genome sequencing of Arcobacter sp. LPB0137.</title>
        <authorList>
            <person name="Lee G.-W."/>
            <person name="Yi H."/>
        </authorList>
    </citation>
    <scope>NUCLEOTIDE SEQUENCE [LARGE SCALE GENOMIC DNA]</scope>
    <source>
        <strain evidence="3 4">LPB0137</strain>
    </source>
</reference>
<dbReference type="InterPro" id="IPR045006">
    <property type="entry name" value="CHLI-like"/>
</dbReference>
<dbReference type="EMBL" id="CP019070">
    <property type="protein sequence ID" value="APW66309.1"/>
    <property type="molecule type" value="Genomic_DNA"/>
</dbReference>
<dbReference type="InterPro" id="IPR014721">
    <property type="entry name" value="Ribsml_uS5_D2-typ_fold_subgr"/>
</dbReference>
<dbReference type="OrthoDB" id="9813147at2"/>
<dbReference type="AlphaFoldDB" id="A0A1P8KP92"/>
<dbReference type="NCBIfam" id="TIGR00368">
    <property type="entry name" value="YifB family Mg chelatase-like AAA ATPase"/>
    <property type="match status" value="1"/>
</dbReference>
<dbReference type="SUPFAM" id="SSF52540">
    <property type="entry name" value="P-loop containing nucleoside triphosphate hydrolases"/>
    <property type="match status" value="1"/>
</dbReference>
<sequence length="506" mass="57347">MKIINSASLDGIDALNINVESTFTKGLPSFTIVGLISTSIQESKDRVKSALLMNEYKFPPLKITINLSPSDVKKKGTHFDLAIALQIALYDLKKDVFCDFHVFGELSLNGDIKDTSTIFPLVLSLAKNKRIKKLLVCEESAKYISNIPNLEIYVVNNLKNAIEFFNLKNNDDKEKYKYKSTTLEYETIDINDEKFYYDKKYEEDFSDVIGQENAKFAALISAAGNHNLIFEGSPGCGKSMISKRIKNILPPMSLEEILEKAKLQALDYKEIDFVPIRTFRNPHHSSTKSSIFGGGSTNAKIGEIALSNNGILFFDELPHFSKSVLEAMREPLEDNKILISRVNSKTEYLTKFIFVASMNPCPCGNLLSSIKQCRCNEAEIQRYKNRLSDPFLDRIDLYVVMNDTSNDSKNTVSSEELHQNVINAFIAQKNRGQSELNGKLKDEDIKKYCILDEESSFLFQKAIISYELTFRSINKVLKVARTIADLNNNKDITKADLLKSLSFRRR</sequence>
<dbReference type="STRING" id="1850254.LPB137_10850"/>
<dbReference type="PROSITE" id="PS00676">
    <property type="entry name" value="SIGMA54_INTERACT_2"/>
    <property type="match status" value="1"/>
</dbReference>
<gene>
    <name evidence="3" type="ORF">LPB137_10850</name>
</gene>
<dbReference type="InterPro" id="IPR025943">
    <property type="entry name" value="Sigma_54_int_dom_ATP-bd_2"/>
</dbReference>
<dbReference type="InterPro" id="IPR020568">
    <property type="entry name" value="Ribosomal_Su5_D2-typ_SF"/>
</dbReference>
<dbReference type="GO" id="GO:0005524">
    <property type="term" value="F:ATP binding"/>
    <property type="evidence" value="ECO:0007669"/>
    <property type="project" value="InterPro"/>
</dbReference>
<feature type="domain" description="Mg chelatase-related protein C-terminal" evidence="2">
    <location>
        <begin position="413"/>
        <end position="504"/>
    </location>
</feature>
<evidence type="ECO:0000259" key="2">
    <source>
        <dbReference type="Pfam" id="PF13335"/>
    </source>
</evidence>
<dbReference type="Proteomes" id="UP000186074">
    <property type="component" value="Chromosome"/>
</dbReference>
<dbReference type="InterPro" id="IPR025158">
    <property type="entry name" value="Mg_chelat-rel_C"/>
</dbReference>
<dbReference type="Pfam" id="PF13335">
    <property type="entry name" value="Mg_chelatase_C"/>
    <property type="match status" value="1"/>
</dbReference>
<dbReference type="Gene3D" id="3.30.230.10">
    <property type="match status" value="1"/>
</dbReference>
<evidence type="ECO:0000313" key="3">
    <source>
        <dbReference type="EMBL" id="APW66309.1"/>
    </source>
</evidence>
<dbReference type="RefSeq" id="WP_076087931.1">
    <property type="nucleotide sequence ID" value="NZ_CP019070.1"/>
</dbReference>
<dbReference type="PANTHER" id="PTHR32039:SF7">
    <property type="entry name" value="COMPETENCE PROTEIN COMM"/>
    <property type="match status" value="1"/>
</dbReference>
<dbReference type="Pfam" id="PF01078">
    <property type="entry name" value="Mg_chelatase"/>
    <property type="match status" value="1"/>
</dbReference>
<dbReference type="Pfam" id="PF13541">
    <property type="entry name" value="ChlI"/>
    <property type="match status" value="1"/>
</dbReference>
<dbReference type="KEGG" id="alp:LPB137_10850"/>
<evidence type="ECO:0000313" key="4">
    <source>
        <dbReference type="Proteomes" id="UP000186074"/>
    </source>
</evidence>
<keyword evidence="4" id="KW-1185">Reference proteome</keyword>